<dbReference type="Proteomes" id="UP001145114">
    <property type="component" value="Unassembled WGS sequence"/>
</dbReference>
<feature type="non-terminal residue" evidence="1">
    <location>
        <position position="98"/>
    </location>
</feature>
<sequence length="98" mass="11127">MPQFEGVRQWSRHAERLLRYNHLTMTLPAGPSAPTSSHKLVRMRKKSSSQPGSYSADSTTTLQYTFDSSANFPRPFLSPSPRFDFSFNPAHRLLPCVL</sequence>
<keyword evidence="2" id="KW-1185">Reference proteome</keyword>
<comment type="caution">
    <text evidence="1">The sequence shown here is derived from an EMBL/GenBank/DDBJ whole genome shotgun (WGS) entry which is preliminary data.</text>
</comment>
<organism evidence="1 2">
    <name type="scientific">Spiromyces aspiralis</name>
    <dbReference type="NCBI Taxonomy" id="68401"/>
    <lineage>
        <taxon>Eukaryota</taxon>
        <taxon>Fungi</taxon>
        <taxon>Fungi incertae sedis</taxon>
        <taxon>Zoopagomycota</taxon>
        <taxon>Kickxellomycotina</taxon>
        <taxon>Kickxellomycetes</taxon>
        <taxon>Kickxellales</taxon>
        <taxon>Kickxellaceae</taxon>
        <taxon>Spiromyces</taxon>
    </lineage>
</organism>
<protein>
    <submittedName>
        <fullName evidence="1">Uncharacterized protein</fullName>
    </submittedName>
</protein>
<proteinExistence type="predicted"/>
<accession>A0ACC1HCD9</accession>
<dbReference type="EMBL" id="JAMZIH010009989">
    <property type="protein sequence ID" value="KAJ1669357.1"/>
    <property type="molecule type" value="Genomic_DNA"/>
</dbReference>
<evidence type="ECO:0000313" key="1">
    <source>
        <dbReference type="EMBL" id="KAJ1669357.1"/>
    </source>
</evidence>
<gene>
    <name evidence="1" type="ORF">EV182_008799</name>
</gene>
<reference evidence="1" key="1">
    <citation type="submission" date="2022-06" db="EMBL/GenBank/DDBJ databases">
        <title>Phylogenomic reconstructions and comparative analyses of Kickxellomycotina fungi.</title>
        <authorList>
            <person name="Reynolds N.K."/>
            <person name="Stajich J.E."/>
            <person name="Barry K."/>
            <person name="Grigoriev I.V."/>
            <person name="Crous P."/>
            <person name="Smith M.E."/>
        </authorList>
    </citation>
    <scope>NUCLEOTIDE SEQUENCE</scope>
    <source>
        <strain evidence="1">RSA 2271</strain>
    </source>
</reference>
<name>A0ACC1HCD9_9FUNG</name>
<evidence type="ECO:0000313" key="2">
    <source>
        <dbReference type="Proteomes" id="UP001145114"/>
    </source>
</evidence>